<dbReference type="Proteomes" id="UP000001194">
    <property type="component" value="Unassembled WGS sequence"/>
</dbReference>
<dbReference type="AlphaFoldDB" id="B0E4E2"/>
<dbReference type="HOGENOM" id="CLU_1224957_0_0_1"/>
<proteinExistence type="predicted"/>
<name>B0E4E2_LACBS</name>
<dbReference type="InParanoid" id="B0E4E2"/>
<protein>
    <submittedName>
        <fullName evidence="1">Predicted protein</fullName>
    </submittedName>
</protein>
<dbReference type="RefSeq" id="XP_001891060.1">
    <property type="nucleotide sequence ID" value="XM_001891025.1"/>
</dbReference>
<accession>B0E4E2</accession>
<gene>
    <name evidence="1" type="ORF">LACBIDRAFT_336101</name>
</gene>
<dbReference type="EMBL" id="DS547364">
    <property type="protein sequence ID" value="EDQ98289.1"/>
    <property type="molecule type" value="Genomic_DNA"/>
</dbReference>
<dbReference type="GeneID" id="6086716"/>
<keyword evidence="2" id="KW-1185">Reference proteome</keyword>
<dbReference type="KEGG" id="lbc:LACBIDRAFT_336101"/>
<sequence>MSIPHNALPAAVKLRESALTAFKTYQDMKEGLNSAAAPTILGVAANYCVQLIDTKDPCLLMHQPMHNVLFLVRGEYNTRSTGVHAIAPPADLDTIKEYCRAVLAARAAAQVVPPPVTAQAQAQAEIAERGYILKQRPRKLVKSKAVVEDKDDEVEIVPGPSDTDMVYVSRWVGFPPHVWFVPDNAGMFSHTNHRVQISSCTFGCSVSSSSNLASRPGEVKVEIISS</sequence>
<reference evidence="1 2" key="1">
    <citation type="journal article" date="2008" name="Nature">
        <title>The genome of Laccaria bicolor provides insights into mycorrhizal symbiosis.</title>
        <authorList>
            <person name="Martin F."/>
            <person name="Aerts A."/>
            <person name="Ahren D."/>
            <person name="Brun A."/>
            <person name="Danchin E.G.J."/>
            <person name="Duchaussoy F."/>
            <person name="Gibon J."/>
            <person name="Kohler A."/>
            <person name="Lindquist E."/>
            <person name="Pereda V."/>
            <person name="Salamov A."/>
            <person name="Shapiro H.J."/>
            <person name="Wuyts J."/>
            <person name="Blaudez D."/>
            <person name="Buee M."/>
            <person name="Brokstein P."/>
            <person name="Canbaeck B."/>
            <person name="Cohen D."/>
            <person name="Courty P.E."/>
            <person name="Coutinho P.M."/>
            <person name="Delaruelle C."/>
            <person name="Detter J.C."/>
            <person name="Deveau A."/>
            <person name="DiFazio S."/>
            <person name="Duplessis S."/>
            <person name="Fraissinet-Tachet L."/>
            <person name="Lucic E."/>
            <person name="Frey-Klett P."/>
            <person name="Fourrey C."/>
            <person name="Feussner I."/>
            <person name="Gay G."/>
            <person name="Grimwood J."/>
            <person name="Hoegger P.J."/>
            <person name="Jain P."/>
            <person name="Kilaru S."/>
            <person name="Labbe J."/>
            <person name="Lin Y.C."/>
            <person name="Legue V."/>
            <person name="Le Tacon F."/>
            <person name="Marmeisse R."/>
            <person name="Melayah D."/>
            <person name="Montanini B."/>
            <person name="Muratet M."/>
            <person name="Nehls U."/>
            <person name="Niculita-Hirzel H."/>
            <person name="Oudot-Le Secq M.P."/>
            <person name="Peter M."/>
            <person name="Quesneville H."/>
            <person name="Rajashekar B."/>
            <person name="Reich M."/>
            <person name="Rouhier N."/>
            <person name="Schmutz J."/>
            <person name="Yin T."/>
            <person name="Chalot M."/>
            <person name="Henrissat B."/>
            <person name="Kuees U."/>
            <person name="Lucas S."/>
            <person name="Van de Peer Y."/>
            <person name="Podila G.K."/>
            <person name="Polle A."/>
            <person name="Pukkila P.J."/>
            <person name="Richardson P.M."/>
            <person name="Rouze P."/>
            <person name="Sanders I.R."/>
            <person name="Stajich J.E."/>
            <person name="Tunlid A."/>
            <person name="Tuskan G."/>
            <person name="Grigoriev I.V."/>
        </authorList>
    </citation>
    <scope>NUCLEOTIDE SEQUENCE [LARGE SCALE GENOMIC DNA]</scope>
    <source>
        <strain evidence="2">S238N-H82 / ATCC MYA-4686</strain>
    </source>
</reference>
<evidence type="ECO:0000313" key="1">
    <source>
        <dbReference type="EMBL" id="EDQ98289.1"/>
    </source>
</evidence>
<evidence type="ECO:0000313" key="2">
    <source>
        <dbReference type="Proteomes" id="UP000001194"/>
    </source>
</evidence>
<organism evidence="2">
    <name type="scientific">Laccaria bicolor (strain S238N-H82 / ATCC MYA-4686)</name>
    <name type="common">Bicoloured deceiver</name>
    <name type="synonym">Laccaria laccata var. bicolor</name>
    <dbReference type="NCBI Taxonomy" id="486041"/>
    <lineage>
        <taxon>Eukaryota</taxon>
        <taxon>Fungi</taxon>
        <taxon>Dikarya</taxon>
        <taxon>Basidiomycota</taxon>
        <taxon>Agaricomycotina</taxon>
        <taxon>Agaricomycetes</taxon>
        <taxon>Agaricomycetidae</taxon>
        <taxon>Agaricales</taxon>
        <taxon>Agaricineae</taxon>
        <taxon>Hydnangiaceae</taxon>
        <taxon>Laccaria</taxon>
    </lineage>
</organism>